<protein>
    <submittedName>
        <fullName evidence="2">Uncharacterized protein</fullName>
    </submittedName>
</protein>
<accession>A0A401UZA6</accession>
<name>A0A401UZA6_9CELL</name>
<dbReference type="EMBL" id="BHYL01000106">
    <property type="protein sequence ID" value="GCD19945.1"/>
    <property type="molecule type" value="Genomic_DNA"/>
</dbReference>
<gene>
    <name evidence="2" type="ORF">CTKZ_15070</name>
</gene>
<comment type="caution">
    <text evidence="2">The sequence shown here is derived from an EMBL/GenBank/DDBJ whole genome shotgun (WGS) entry which is preliminary data.</text>
</comment>
<evidence type="ECO:0000313" key="2">
    <source>
        <dbReference type="EMBL" id="GCD19945.1"/>
    </source>
</evidence>
<feature type="region of interest" description="Disordered" evidence="1">
    <location>
        <begin position="1"/>
        <end position="53"/>
    </location>
</feature>
<feature type="compositionally biased region" description="Basic and acidic residues" evidence="1">
    <location>
        <begin position="40"/>
        <end position="53"/>
    </location>
</feature>
<keyword evidence="3" id="KW-1185">Reference proteome</keyword>
<feature type="compositionally biased region" description="Polar residues" evidence="1">
    <location>
        <begin position="28"/>
        <end position="39"/>
    </location>
</feature>
<sequence>MRRRRGAKARAYGGDQRLGRHTGRRSMPSITNPDLTLSESEGKVTLRVEHDAT</sequence>
<evidence type="ECO:0000313" key="3">
    <source>
        <dbReference type="Proteomes" id="UP000288246"/>
    </source>
</evidence>
<evidence type="ECO:0000256" key="1">
    <source>
        <dbReference type="SAM" id="MobiDB-lite"/>
    </source>
</evidence>
<proteinExistence type="predicted"/>
<reference evidence="2 3" key="1">
    <citation type="submission" date="2018-11" db="EMBL/GenBank/DDBJ databases">
        <title>Draft genome sequence of Cellulomonas takizawaensis strain TKZ-21.</title>
        <authorList>
            <person name="Yamamura H."/>
            <person name="Hayashi T."/>
            <person name="Hamada M."/>
            <person name="Serisawa Y."/>
            <person name="Matsuyama K."/>
            <person name="Nakagawa Y."/>
            <person name="Otoguro M."/>
            <person name="Yanagida F."/>
            <person name="Hayakawa M."/>
        </authorList>
    </citation>
    <scope>NUCLEOTIDE SEQUENCE [LARGE SCALE GENOMIC DNA]</scope>
    <source>
        <strain evidence="2 3">TKZ-21</strain>
    </source>
</reference>
<organism evidence="2 3">
    <name type="scientific">Cellulomonas algicola</name>
    <dbReference type="NCBI Taxonomy" id="2071633"/>
    <lineage>
        <taxon>Bacteria</taxon>
        <taxon>Bacillati</taxon>
        <taxon>Actinomycetota</taxon>
        <taxon>Actinomycetes</taxon>
        <taxon>Micrococcales</taxon>
        <taxon>Cellulomonadaceae</taxon>
        <taxon>Cellulomonas</taxon>
    </lineage>
</organism>
<dbReference type="AlphaFoldDB" id="A0A401UZA6"/>
<dbReference type="Proteomes" id="UP000288246">
    <property type="component" value="Unassembled WGS sequence"/>
</dbReference>